<feature type="compositionally biased region" description="Basic and acidic residues" evidence="2">
    <location>
        <begin position="24"/>
        <end position="36"/>
    </location>
</feature>
<feature type="compositionally biased region" description="Polar residues" evidence="2">
    <location>
        <begin position="624"/>
        <end position="641"/>
    </location>
</feature>
<comment type="caution">
    <text evidence="4">The sequence shown here is derived from an EMBL/GenBank/DDBJ whole genome shotgun (WGS) entry which is preliminary data.</text>
</comment>
<evidence type="ECO:0000256" key="1">
    <source>
        <dbReference type="ARBA" id="ARBA00010926"/>
    </source>
</evidence>
<keyword evidence="5" id="KW-1185">Reference proteome</keyword>
<feature type="compositionally biased region" description="Basic and acidic residues" evidence="2">
    <location>
        <begin position="397"/>
        <end position="414"/>
    </location>
</feature>
<dbReference type="GO" id="GO:0031588">
    <property type="term" value="C:nucleotide-activated protein kinase complex"/>
    <property type="evidence" value="ECO:0007669"/>
    <property type="project" value="TreeGrafter"/>
</dbReference>
<dbReference type="GO" id="GO:0007165">
    <property type="term" value="P:signal transduction"/>
    <property type="evidence" value="ECO:0007669"/>
    <property type="project" value="TreeGrafter"/>
</dbReference>
<dbReference type="InterPro" id="IPR037256">
    <property type="entry name" value="ASC_dom_sf"/>
</dbReference>
<evidence type="ECO:0000259" key="3">
    <source>
        <dbReference type="SMART" id="SM01010"/>
    </source>
</evidence>
<dbReference type="SMART" id="SM01010">
    <property type="entry name" value="AMPKBI"/>
    <property type="match status" value="1"/>
</dbReference>
<dbReference type="InterPro" id="IPR014756">
    <property type="entry name" value="Ig_E-set"/>
</dbReference>
<name>A0A9Q5N7J6_SANBA</name>
<feature type="compositionally biased region" description="Low complexity" evidence="2">
    <location>
        <begin position="158"/>
        <end position="180"/>
    </location>
</feature>
<gene>
    <name evidence="4" type="ORF">A7U60_g2911</name>
</gene>
<dbReference type="PANTHER" id="PTHR10343">
    <property type="entry name" value="5'-AMP-ACTIVATED PROTEIN KINASE , BETA SUBUNIT"/>
    <property type="match status" value="1"/>
</dbReference>
<dbReference type="AlphaFoldDB" id="A0A9Q5N7J6"/>
<evidence type="ECO:0000313" key="5">
    <source>
        <dbReference type="Proteomes" id="UP000757232"/>
    </source>
</evidence>
<dbReference type="OrthoDB" id="531008at2759"/>
<dbReference type="EMBL" id="LNZH02000146">
    <property type="protein sequence ID" value="OCB89882.1"/>
    <property type="molecule type" value="Genomic_DNA"/>
</dbReference>
<accession>A0A9Q5N7J6</accession>
<feature type="region of interest" description="Disordered" evidence="2">
    <location>
        <begin position="385"/>
        <end position="415"/>
    </location>
</feature>
<evidence type="ECO:0000313" key="4">
    <source>
        <dbReference type="EMBL" id="OCB89882.1"/>
    </source>
</evidence>
<dbReference type="Proteomes" id="UP000757232">
    <property type="component" value="Unassembled WGS sequence"/>
</dbReference>
<feature type="region of interest" description="Disordered" evidence="2">
    <location>
        <begin position="624"/>
        <end position="650"/>
    </location>
</feature>
<reference evidence="4" key="1">
    <citation type="submission" date="2016-06" db="EMBL/GenBank/DDBJ databases">
        <title>Draft Genome sequence of the fungus Inonotus baumii.</title>
        <authorList>
            <person name="Zhu H."/>
            <person name="Lin W."/>
        </authorList>
    </citation>
    <scope>NUCLEOTIDE SEQUENCE</scope>
    <source>
        <strain evidence="4">821</strain>
    </source>
</reference>
<dbReference type="InterPro" id="IPR032640">
    <property type="entry name" value="AMPK1_CBM"/>
</dbReference>
<dbReference type="InterPro" id="IPR050827">
    <property type="entry name" value="CRP1_MDG1_kinase"/>
</dbReference>
<comment type="similarity">
    <text evidence="1">Belongs to the 5'-AMP-activated protein kinase beta subunit family.</text>
</comment>
<feature type="region of interest" description="Disordered" evidence="2">
    <location>
        <begin position="504"/>
        <end position="543"/>
    </location>
</feature>
<dbReference type="SUPFAM" id="SSF160219">
    <property type="entry name" value="AMPKBI-like"/>
    <property type="match status" value="1"/>
</dbReference>
<dbReference type="SUPFAM" id="SSF81296">
    <property type="entry name" value="E set domains"/>
    <property type="match status" value="1"/>
</dbReference>
<dbReference type="PANTHER" id="PTHR10343:SF84">
    <property type="entry name" value="5'-AMP-ACTIVATED PROTEIN KINASE SUBUNIT BETA-1"/>
    <property type="match status" value="1"/>
</dbReference>
<dbReference type="GO" id="GO:0005634">
    <property type="term" value="C:nucleus"/>
    <property type="evidence" value="ECO:0007669"/>
    <property type="project" value="TreeGrafter"/>
</dbReference>
<protein>
    <recommendedName>
        <fullName evidence="3">Association with the SNF1 complex (ASC) domain-containing protein</fullName>
    </recommendedName>
</protein>
<organism evidence="4 5">
    <name type="scientific">Sanghuangporus baumii</name>
    <name type="common">Phellinus baumii</name>
    <dbReference type="NCBI Taxonomy" id="108892"/>
    <lineage>
        <taxon>Eukaryota</taxon>
        <taxon>Fungi</taxon>
        <taxon>Dikarya</taxon>
        <taxon>Basidiomycota</taxon>
        <taxon>Agaricomycotina</taxon>
        <taxon>Agaricomycetes</taxon>
        <taxon>Hymenochaetales</taxon>
        <taxon>Hymenochaetaceae</taxon>
        <taxon>Sanghuangporus</taxon>
    </lineage>
</organism>
<feature type="compositionally biased region" description="Basic residues" evidence="2">
    <location>
        <begin position="222"/>
        <end position="232"/>
    </location>
</feature>
<proteinExistence type="inferred from homology"/>
<feature type="region of interest" description="Disordered" evidence="2">
    <location>
        <begin position="246"/>
        <end position="288"/>
    </location>
</feature>
<dbReference type="Pfam" id="PF04739">
    <property type="entry name" value="AMPKBI"/>
    <property type="match status" value="1"/>
</dbReference>
<feature type="region of interest" description="Disordered" evidence="2">
    <location>
        <begin position="149"/>
        <end position="232"/>
    </location>
</feature>
<dbReference type="InterPro" id="IPR006828">
    <property type="entry name" value="ASC_dom"/>
</dbReference>
<sequence length="719" mass="77580">MKTRTRTMANANGKFQSAAQISESQRRDKLNRAEWKDQAAEADARKHLKMKRVDPPAMNARAGERMVFRRHTQDAPCDSVSGNDEENDFLFVYAVDIVVGERKKRDWDWQSVRQCITRLVLLVIVIAVHHSELSIRIYSAQRRLQFDPHRRRSTKFARSVSVESPSTQSPSSTPETPSRAASRRSRSQHHNAPPSSSDHRSPSRASDARGQSSDSGQNNQKRLPHRSLRTKKKSLELPDLALALTPAAQGAPTVPGTTHGVSGPYRRPQASSPIAIPARAGSGAGQTAPSRQSLEARLREIPSAATNVTFQNMPPMAEVIVQAEAPRGRGNPHIRGAPLQYSSTHSFAGTGRGQTTAPSFVLRSHPYGGFIPEDVHSSIPLALPQAETGAEEEAERVEEKTKNASHRQSTDEKQPAQVCIVWRGGGKSVFLMRAGDNNWKGRQAMEYDESTKQWTTWVSLSPGTHHIRFLVDGISTIADDLPTAVDDNGTLANYVAVPISGHTPPSATLHPTPREQIPPVSSGNGASFFADAEPPGGGGEAAWTDKVPWQLECAAEEEEQWLSHSHSLGGQGQPPPPQHPQAPSLPRHLEKLILNQKQPSRSSKTGGSSAALFGGSGMLPVTTASGTNLSASTSKHGSISGNGAAVPPSSREPYTKLNDAPAGVLAGTGHADDGSVLPVPSHVVLHHLGTSAIRNGVLAVADTVRYKKKYITTIYYKPT</sequence>
<feature type="compositionally biased region" description="Polar residues" evidence="2">
    <location>
        <begin position="210"/>
        <end position="221"/>
    </location>
</feature>
<dbReference type="CDD" id="cd02859">
    <property type="entry name" value="E_set_AMPKbeta_like_N"/>
    <property type="match status" value="1"/>
</dbReference>
<dbReference type="Gene3D" id="6.20.250.60">
    <property type="match status" value="1"/>
</dbReference>
<feature type="domain" description="Association with the SNF1 complex (ASC)" evidence="3">
    <location>
        <begin position="532"/>
        <end position="719"/>
    </location>
</feature>
<dbReference type="Gene3D" id="2.60.40.10">
    <property type="entry name" value="Immunoglobulins"/>
    <property type="match status" value="1"/>
</dbReference>
<feature type="region of interest" description="Disordered" evidence="2">
    <location>
        <begin position="1"/>
        <end position="36"/>
    </location>
</feature>
<feature type="region of interest" description="Disordered" evidence="2">
    <location>
        <begin position="556"/>
        <end position="584"/>
    </location>
</feature>
<dbReference type="Pfam" id="PF16561">
    <property type="entry name" value="AMPK1_CBM"/>
    <property type="match status" value="1"/>
</dbReference>
<dbReference type="GO" id="GO:0005737">
    <property type="term" value="C:cytoplasm"/>
    <property type="evidence" value="ECO:0007669"/>
    <property type="project" value="TreeGrafter"/>
</dbReference>
<dbReference type="GO" id="GO:0019901">
    <property type="term" value="F:protein kinase binding"/>
    <property type="evidence" value="ECO:0007669"/>
    <property type="project" value="TreeGrafter"/>
</dbReference>
<dbReference type="InterPro" id="IPR013783">
    <property type="entry name" value="Ig-like_fold"/>
</dbReference>
<feature type="compositionally biased region" description="Polar residues" evidence="2">
    <location>
        <begin position="1"/>
        <end position="23"/>
    </location>
</feature>
<evidence type="ECO:0000256" key="2">
    <source>
        <dbReference type="SAM" id="MobiDB-lite"/>
    </source>
</evidence>